<sequence length="187" mass="19739">MPPCFVMTKRARVSARPLYRLAAVLLLSLPVWAGAGTYKGVDAQGRVIYSDQPLPNAEPIVLPTRPIPPAAEEDTPNNARDGAMLGPYQQFEVLAPTLGQTLEVADGRVKVSLMLDPPLAPDHRLQVRVDGAPVAGLDGRTQFVLQGLSAGSHQLQAEILDATGATVAQAAGVFFNLRLSPGPEAGD</sequence>
<name>A0ABZ0SH85_9GAMM</name>
<feature type="domain" description="DUF4124" evidence="1">
    <location>
        <begin position="25"/>
        <end position="76"/>
    </location>
</feature>
<evidence type="ECO:0000313" key="3">
    <source>
        <dbReference type="Proteomes" id="UP001432180"/>
    </source>
</evidence>
<dbReference type="RefSeq" id="WP_328985398.1">
    <property type="nucleotide sequence ID" value="NZ_CP121472.1"/>
</dbReference>
<dbReference type="Proteomes" id="UP001432180">
    <property type="component" value="Chromosome"/>
</dbReference>
<proteinExistence type="predicted"/>
<dbReference type="InterPro" id="IPR025392">
    <property type="entry name" value="DUF4124"/>
</dbReference>
<gene>
    <name evidence="2" type="ORF">Thiowin_04785</name>
</gene>
<accession>A0ABZ0SH85</accession>
<dbReference type="Pfam" id="PF13511">
    <property type="entry name" value="DUF4124"/>
    <property type="match status" value="1"/>
</dbReference>
<evidence type="ECO:0000313" key="2">
    <source>
        <dbReference type="EMBL" id="WPL19648.1"/>
    </source>
</evidence>
<protein>
    <recommendedName>
        <fullName evidence="1">DUF4124 domain-containing protein</fullName>
    </recommendedName>
</protein>
<organism evidence="2 3">
    <name type="scientific">Thiorhodovibrio winogradskyi</name>
    <dbReference type="NCBI Taxonomy" id="77007"/>
    <lineage>
        <taxon>Bacteria</taxon>
        <taxon>Pseudomonadati</taxon>
        <taxon>Pseudomonadota</taxon>
        <taxon>Gammaproteobacteria</taxon>
        <taxon>Chromatiales</taxon>
        <taxon>Chromatiaceae</taxon>
        <taxon>Thiorhodovibrio</taxon>
    </lineage>
</organism>
<evidence type="ECO:0000259" key="1">
    <source>
        <dbReference type="Pfam" id="PF13511"/>
    </source>
</evidence>
<reference evidence="2 3" key="1">
    <citation type="journal article" date="2023" name="Microorganisms">
        <title>Thiorhodovibrio frisius and Trv. litoralis spp. nov., Two Novel Members from a Clade of Fastidious Purple Sulfur Bacteria That Exhibit Unique Red-Shifted Light-Harvesting Capabilities.</title>
        <authorList>
            <person name="Methner A."/>
            <person name="Kuzyk S.B."/>
            <person name="Petersen J."/>
            <person name="Bauer S."/>
            <person name="Brinkmann H."/>
            <person name="Sichau K."/>
            <person name="Wanner G."/>
            <person name="Wolf J."/>
            <person name="Neumann-Schaal M."/>
            <person name="Henke P."/>
            <person name="Tank M."/>
            <person name="Sproer C."/>
            <person name="Bunk B."/>
            <person name="Overmann J."/>
        </authorList>
    </citation>
    <scope>NUCLEOTIDE SEQUENCE [LARGE SCALE GENOMIC DNA]</scope>
    <source>
        <strain evidence="2 3">DSM 6702</strain>
    </source>
</reference>
<dbReference type="EMBL" id="CP121472">
    <property type="protein sequence ID" value="WPL19648.1"/>
    <property type="molecule type" value="Genomic_DNA"/>
</dbReference>
<keyword evidence="3" id="KW-1185">Reference proteome</keyword>